<proteinExistence type="predicted"/>
<gene>
    <name evidence="4" type="ORF">GCM10009737_27510</name>
</gene>
<keyword evidence="1 2" id="KW-0238">DNA-binding</keyword>
<dbReference type="InterPro" id="IPR001647">
    <property type="entry name" value="HTH_TetR"/>
</dbReference>
<dbReference type="PANTHER" id="PTHR30055:SF209">
    <property type="entry name" value="POSSIBLE TRANSCRIPTIONAL REGULATORY PROTEIN (PROBABLY TETR-FAMILY)"/>
    <property type="match status" value="1"/>
</dbReference>
<dbReference type="InterPro" id="IPR050109">
    <property type="entry name" value="HTH-type_TetR-like_transc_reg"/>
</dbReference>
<feature type="DNA-binding region" description="H-T-H motif" evidence="2">
    <location>
        <begin position="42"/>
        <end position="61"/>
    </location>
</feature>
<dbReference type="EMBL" id="BAAAMY010000006">
    <property type="protein sequence ID" value="GAA1924317.1"/>
    <property type="molecule type" value="Genomic_DNA"/>
</dbReference>
<organism evidence="4 5">
    <name type="scientific">Nocardioides lentus</name>
    <dbReference type="NCBI Taxonomy" id="338077"/>
    <lineage>
        <taxon>Bacteria</taxon>
        <taxon>Bacillati</taxon>
        <taxon>Actinomycetota</taxon>
        <taxon>Actinomycetes</taxon>
        <taxon>Propionibacteriales</taxon>
        <taxon>Nocardioidaceae</taxon>
        <taxon>Nocardioides</taxon>
    </lineage>
</organism>
<comment type="caution">
    <text evidence="4">The sequence shown here is derived from an EMBL/GenBank/DDBJ whole genome shotgun (WGS) entry which is preliminary data.</text>
</comment>
<sequence>MPDLLPLLGDEPSERSDAARNRAALLAAGRDLVAHCGTEAVTMEAVAERAGVGKGTVFRRFGTREGLMAAVLDADEREWQAAVISGPPPLGPGAEPWERLVAFGRSRLVTTLTHADLIRAAGGFGSRSQPAHAFTVLHLRHLLRELGVTGDLPMLATALLAPLEVPLLDAAVRAEDYPVERVLASWLDLARRITAG</sequence>
<evidence type="ECO:0000256" key="2">
    <source>
        <dbReference type="PROSITE-ProRule" id="PRU00335"/>
    </source>
</evidence>
<dbReference type="PANTHER" id="PTHR30055">
    <property type="entry name" value="HTH-TYPE TRANSCRIPTIONAL REGULATOR RUTR"/>
    <property type="match status" value="1"/>
</dbReference>
<accession>A0ABP5AWF8</accession>
<evidence type="ECO:0000313" key="4">
    <source>
        <dbReference type="EMBL" id="GAA1924317.1"/>
    </source>
</evidence>
<reference evidence="5" key="1">
    <citation type="journal article" date="2019" name="Int. J. Syst. Evol. Microbiol.">
        <title>The Global Catalogue of Microorganisms (GCM) 10K type strain sequencing project: providing services to taxonomists for standard genome sequencing and annotation.</title>
        <authorList>
            <consortium name="The Broad Institute Genomics Platform"/>
            <consortium name="The Broad Institute Genome Sequencing Center for Infectious Disease"/>
            <person name="Wu L."/>
            <person name="Ma J."/>
        </authorList>
    </citation>
    <scope>NUCLEOTIDE SEQUENCE [LARGE SCALE GENOMIC DNA]</scope>
    <source>
        <strain evidence="5">JCM 14046</strain>
    </source>
</reference>
<dbReference type="RefSeq" id="WP_344008119.1">
    <property type="nucleotide sequence ID" value="NZ_BAAAMY010000006.1"/>
</dbReference>
<dbReference type="PRINTS" id="PR00455">
    <property type="entry name" value="HTHTETR"/>
</dbReference>
<dbReference type="SUPFAM" id="SSF46689">
    <property type="entry name" value="Homeodomain-like"/>
    <property type="match status" value="1"/>
</dbReference>
<dbReference type="PROSITE" id="PS50977">
    <property type="entry name" value="HTH_TETR_2"/>
    <property type="match status" value="1"/>
</dbReference>
<feature type="domain" description="HTH tetR-type" evidence="3">
    <location>
        <begin position="19"/>
        <end position="79"/>
    </location>
</feature>
<evidence type="ECO:0000313" key="5">
    <source>
        <dbReference type="Proteomes" id="UP001501612"/>
    </source>
</evidence>
<evidence type="ECO:0000256" key="1">
    <source>
        <dbReference type="ARBA" id="ARBA00023125"/>
    </source>
</evidence>
<dbReference type="InterPro" id="IPR009057">
    <property type="entry name" value="Homeodomain-like_sf"/>
</dbReference>
<dbReference type="Gene3D" id="1.10.357.10">
    <property type="entry name" value="Tetracycline Repressor, domain 2"/>
    <property type="match status" value="1"/>
</dbReference>
<dbReference type="Proteomes" id="UP001501612">
    <property type="component" value="Unassembled WGS sequence"/>
</dbReference>
<name>A0ABP5AWF8_9ACTN</name>
<dbReference type="Pfam" id="PF00440">
    <property type="entry name" value="TetR_N"/>
    <property type="match status" value="1"/>
</dbReference>
<evidence type="ECO:0000259" key="3">
    <source>
        <dbReference type="PROSITE" id="PS50977"/>
    </source>
</evidence>
<keyword evidence="5" id="KW-1185">Reference proteome</keyword>
<protein>
    <submittedName>
        <fullName evidence="4">TetR/AcrR family transcriptional regulator</fullName>
    </submittedName>
</protein>